<feature type="transmembrane region" description="Helical" evidence="9">
    <location>
        <begin position="225"/>
        <end position="243"/>
    </location>
</feature>
<evidence type="ECO:0000313" key="11">
    <source>
        <dbReference type="Proteomes" id="UP001549162"/>
    </source>
</evidence>
<name>A0ABV2J9L6_9FIRM</name>
<evidence type="ECO:0000256" key="5">
    <source>
        <dbReference type="ARBA" id="ARBA00022692"/>
    </source>
</evidence>
<dbReference type="Proteomes" id="UP001549162">
    <property type="component" value="Unassembled WGS sequence"/>
</dbReference>
<dbReference type="RefSeq" id="WP_354367962.1">
    <property type="nucleotide sequence ID" value="NZ_JBEPMA010000005.1"/>
</dbReference>
<feature type="transmembrane region" description="Helical" evidence="9">
    <location>
        <begin position="371"/>
        <end position="398"/>
    </location>
</feature>
<evidence type="ECO:0000256" key="4">
    <source>
        <dbReference type="ARBA" id="ARBA00022475"/>
    </source>
</evidence>
<dbReference type="PIRSF" id="PIRSF005353">
    <property type="entry name" value="PbuG"/>
    <property type="match status" value="1"/>
</dbReference>
<feature type="transmembrane region" description="Helical" evidence="9">
    <location>
        <begin position="31"/>
        <end position="52"/>
    </location>
</feature>
<evidence type="ECO:0000256" key="9">
    <source>
        <dbReference type="SAM" id="Phobius"/>
    </source>
</evidence>
<evidence type="ECO:0000256" key="3">
    <source>
        <dbReference type="ARBA" id="ARBA00022448"/>
    </source>
</evidence>
<keyword evidence="5 8" id="KW-0812">Transmembrane</keyword>
<protein>
    <submittedName>
        <fullName evidence="10">AGZA family xanthine/uracil permease-like MFS transporter</fullName>
    </submittedName>
</protein>
<keyword evidence="11" id="KW-1185">Reference proteome</keyword>
<feature type="transmembrane region" description="Helical" evidence="9">
    <location>
        <begin position="197"/>
        <end position="218"/>
    </location>
</feature>
<evidence type="ECO:0000256" key="1">
    <source>
        <dbReference type="ARBA" id="ARBA00004651"/>
    </source>
</evidence>
<feature type="transmembrane region" description="Helical" evidence="9">
    <location>
        <begin position="98"/>
        <end position="117"/>
    </location>
</feature>
<dbReference type="InterPro" id="IPR045018">
    <property type="entry name" value="Azg-like"/>
</dbReference>
<organism evidence="10 11">
    <name type="scientific">Peptoniphilus olsenii</name>
    <dbReference type="NCBI Taxonomy" id="411570"/>
    <lineage>
        <taxon>Bacteria</taxon>
        <taxon>Bacillati</taxon>
        <taxon>Bacillota</taxon>
        <taxon>Tissierellia</taxon>
        <taxon>Tissierellales</taxon>
        <taxon>Peptoniphilaceae</taxon>
        <taxon>Peptoniphilus</taxon>
    </lineage>
</organism>
<comment type="caution">
    <text evidence="10">The sequence shown here is derived from an EMBL/GenBank/DDBJ whole genome shotgun (WGS) entry which is preliminary data.</text>
</comment>
<feature type="transmembrane region" description="Helical" evidence="9">
    <location>
        <begin position="418"/>
        <end position="447"/>
    </location>
</feature>
<sequence length="478" mass="50985">MTEKNVNKKQQGFFERFFELSKYNTTIRTEILAGITTFITIAYILIIIPLTVSDPFVIMGDTSYASQVSNGVFIATCIGAFIGTMLVAFYAKLPFAQAPGMGLSAFFAYTVILGMGYSYGEALVIVFLSGALFILITAIGLREAIIRAIPACIKDAMTPGIGLFISIIGLKSASIVVDNPATLVSMIDFSQWQNPDFDISLIMSATVALIGLMIIGVLNAKKVKGSILIGIIAATIIGIPLGVTKLDTFNLNLAAKFNDFFEVSFLNLDFTGLFAGENLMHNIFTVFMLVISFSLVNMFDSLGTLLGAAKQANMIDENGEVINMRQALMSDAISTLTGAMVGSPTVTTLVESSAGIAEGGRTGLTAFTTALLFMGAIVFAPFVSIIPAAATAPALVYVGVLMLSNVKDVDFSDITNAIPAFITITFMPFTYSIANGIAMGLISYCILKIFTGKFDEIKPLTAIVAIVFALRYVLITLG</sequence>
<feature type="transmembrane region" description="Helical" evidence="9">
    <location>
        <begin position="72"/>
        <end position="91"/>
    </location>
</feature>
<dbReference type="InterPro" id="IPR006043">
    <property type="entry name" value="NCS2"/>
</dbReference>
<dbReference type="InterPro" id="IPR026033">
    <property type="entry name" value="Azg-like_bact_archaea"/>
</dbReference>
<evidence type="ECO:0000256" key="6">
    <source>
        <dbReference type="ARBA" id="ARBA00022989"/>
    </source>
</evidence>
<accession>A0ABV2J9L6</accession>
<dbReference type="PANTHER" id="PTHR43337:SF1">
    <property type="entry name" value="XANTHINE_URACIL PERMEASE C887.17-RELATED"/>
    <property type="match status" value="1"/>
</dbReference>
<comment type="similarity">
    <text evidence="2 8">Belongs to the nucleobase:cation symporter-2 (NCS2) (TC 2.A.40) family. Azg-like subfamily.</text>
</comment>
<proteinExistence type="inferred from homology"/>
<evidence type="ECO:0000313" key="10">
    <source>
        <dbReference type="EMBL" id="MET3617475.1"/>
    </source>
</evidence>
<feature type="transmembrane region" description="Helical" evidence="9">
    <location>
        <begin position="157"/>
        <end position="177"/>
    </location>
</feature>
<keyword evidence="6 8" id="KW-1133">Transmembrane helix</keyword>
<evidence type="ECO:0000256" key="8">
    <source>
        <dbReference type="PIRNR" id="PIRNR005353"/>
    </source>
</evidence>
<keyword evidence="4 8" id="KW-1003">Cell membrane</keyword>
<keyword evidence="3 8" id="KW-0813">Transport</keyword>
<evidence type="ECO:0000256" key="2">
    <source>
        <dbReference type="ARBA" id="ARBA00005697"/>
    </source>
</evidence>
<dbReference type="PANTHER" id="PTHR43337">
    <property type="entry name" value="XANTHINE/URACIL PERMEASE C887.17-RELATED"/>
    <property type="match status" value="1"/>
</dbReference>
<dbReference type="EMBL" id="JBEPMA010000005">
    <property type="protein sequence ID" value="MET3617475.1"/>
    <property type="molecule type" value="Genomic_DNA"/>
</dbReference>
<reference evidence="10 11" key="1">
    <citation type="submission" date="2024-06" db="EMBL/GenBank/DDBJ databases">
        <title>Genomic Encyclopedia of Type Strains, Phase IV (KMG-IV): sequencing the most valuable type-strain genomes for metagenomic binning, comparative biology and taxonomic classification.</title>
        <authorList>
            <person name="Goeker M."/>
        </authorList>
    </citation>
    <scope>NUCLEOTIDE SEQUENCE [LARGE SCALE GENOMIC DNA]</scope>
    <source>
        <strain evidence="10 11">DSM 21460</strain>
    </source>
</reference>
<keyword evidence="7 8" id="KW-0472">Membrane</keyword>
<feature type="transmembrane region" description="Helical" evidence="9">
    <location>
        <begin position="123"/>
        <end position="145"/>
    </location>
</feature>
<feature type="transmembrane region" description="Helical" evidence="9">
    <location>
        <begin position="279"/>
        <end position="299"/>
    </location>
</feature>
<gene>
    <name evidence="10" type="ORF">ABID14_001106</name>
</gene>
<dbReference type="Pfam" id="PF00860">
    <property type="entry name" value="Xan_ur_permease"/>
    <property type="match status" value="1"/>
</dbReference>
<feature type="transmembrane region" description="Helical" evidence="9">
    <location>
        <begin position="459"/>
        <end position="477"/>
    </location>
</feature>
<comment type="subcellular location">
    <subcellularLocation>
        <location evidence="1 8">Cell membrane</location>
        <topology evidence="1 8">Multi-pass membrane protein</topology>
    </subcellularLocation>
</comment>
<evidence type="ECO:0000256" key="7">
    <source>
        <dbReference type="ARBA" id="ARBA00023136"/>
    </source>
</evidence>